<organism evidence="11 12">
    <name type="scientific">Nitrospira tepida</name>
    <dbReference type="NCBI Taxonomy" id="2973512"/>
    <lineage>
        <taxon>Bacteria</taxon>
        <taxon>Pseudomonadati</taxon>
        <taxon>Nitrospirota</taxon>
        <taxon>Nitrospiria</taxon>
        <taxon>Nitrospirales</taxon>
        <taxon>Nitrospiraceae</taxon>
        <taxon>Nitrospira</taxon>
    </lineage>
</organism>
<dbReference type="PROSITE" id="PS52029">
    <property type="entry name" value="LD_TPASE"/>
    <property type="match status" value="1"/>
</dbReference>
<keyword evidence="3" id="KW-0808">Transferase</keyword>
<keyword evidence="8" id="KW-0175">Coiled coil</keyword>
<comment type="similarity">
    <text evidence="2">Belongs to the YkuD family.</text>
</comment>
<gene>
    <name evidence="11" type="ORF">DNFV4_00559</name>
</gene>
<sequence>MSLRRFRTIALLLAGGWCLAAGSGCVQAPPPELVQTVEALDSQLTEVGGAEFAPEEYAHFVERWVALKHRLEEDDDLIRWPWEPNRVADEVSQVAQEAALTLSLARERREDLRRTTEEQVEEAETRLGTLKQRVEDLGSRAVVGKQLIDTELLVHQAKTFFEQGRYARALELSQIALQSVGAQTVSLTRSLGRYADEEQVQAWKQMAARTIEWSRTSRAQALVINKADRQLTLYRNGQSVHTYPVRLGFNGMLEKKHQGDGATPEGQYRILRKRGPGDTQFYRAFLLDYPNADDRRRYDLAKDSGEMPDGKGIGGWIEIHGQDDHGLGQTLGCIMLDNSQIAHLYEQVSPGTPVTIVGALDVDNRVSRMLGDLAEFAAD</sequence>
<feature type="chain" id="PRO_5041741500" evidence="9">
    <location>
        <begin position="29"/>
        <end position="379"/>
    </location>
</feature>
<dbReference type="Pfam" id="PF03734">
    <property type="entry name" value="YkuD"/>
    <property type="match status" value="1"/>
</dbReference>
<evidence type="ECO:0000256" key="9">
    <source>
        <dbReference type="SAM" id="SignalP"/>
    </source>
</evidence>
<evidence type="ECO:0000256" key="4">
    <source>
        <dbReference type="ARBA" id="ARBA00022960"/>
    </source>
</evidence>
<evidence type="ECO:0000256" key="8">
    <source>
        <dbReference type="SAM" id="Coils"/>
    </source>
</evidence>
<keyword evidence="12" id="KW-1185">Reference proteome</keyword>
<evidence type="ECO:0000256" key="7">
    <source>
        <dbReference type="PROSITE-ProRule" id="PRU01373"/>
    </source>
</evidence>
<dbReference type="Proteomes" id="UP001179121">
    <property type="component" value="Chromosome"/>
</dbReference>
<evidence type="ECO:0000313" key="11">
    <source>
        <dbReference type="EMBL" id="CAI4030134.1"/>
    </source>
</evidence>
<dbReference type="PROSITE" id="PS51257">
    <property type="entry name" value="PROKAR_LIPOPROTEIN"/>
    <property type="match status" value="1"/>
</dbReference>
<accession>A0AA86MW40</accession>
<feature type="signal peptide" evidence="9">
    <location>
        <begin position="1"/>
        <end position="28"/>
    </location>
</feature>
<evidence type="ECO:0000256" key="1">
    <source>
        <dbReference type="ARBA" id="ARBA00004752"/>
    </source>
</evidence>
<dbReference type="GO" id="GO:0071555">
    <property type="term" value="P:cell wall organization"/>
    <property type="evidence" value="ECO:0007669"/>
    <property type="project" value="UniProtKB-UniRule"/>
</dbReference>
<reference evidence="11" key="1">
    <citation type="submission" date="2022-10" db="EMBL/GenBank/DDBJ databases">
        <authorList>
            <person name="Koch H."/>
        </authorList>
    </citation>
    <scope>NUCLEOTIDE SEQUENCE</scope>
    <source>
        <strain evidence="11">DNF</strain>
    </source>
</reference>
<dbReference type="GO" id="GO:0008360">
    <property type="term" value="P:regulation of cell shape"/>
    <property type="evidence" value="ECO:0007669"/>
    <property type="project" value="UniProtKB-UniRule"/>
</dbReference>
<protein>
    <submittedName>
        <fullName evidence="11">Murein L,D-transpeptidase</fullName>
    </submittedName>
</protein>
<feature type="domain" description="L,D-TPase catalytic" evidence="10">
    <location>
        <begin position="220"/>
        <end position="357"/>
    </location>
</feature>
<dbReference type="PANTHER" id="PTHR36699">
    <property type="entry name" value="LD-TRANSPEPTIDASE"/>
    <property type="match status" value="1"/>
</dbReference>
<evidence type="ECO:0000256" key="2">
    <source>
        <dbReference type="ARBA" id="ARBA00005992"/>
    </source>
</evidence>
<dbReference type="PANTHER" id="PTHR36699:SF1">
    <property type="entry name" value="L,D-TRANSPEPTIDASE YAFK-RELATED"/>
    <property type="match status" value="1"/>
</dbReference>
<keyword evidence="4 7" id="KW-0133">Cell shape</keyword>
<dbReference type="InterPro" id="IPR005490">
    <property type="entry name" value="LD_TPept_cat_dom"/>
</dbReference>
<dbReference type="KEGG" id="nti:DNFV4_00559"/>
<dbReference type="EMBL" id="OX365700">
    <property type="protein sequence ID" value="CAI4030134.1"/>
    <property type="molecule type" value="Genomic_DNA"/>
</dbReference>
<feature type="active site" description="Nucleophile" evidence="7">
    <location>
        <position position="333"/>
    </location>
</feature>
<name>A0AA86MW40_9BACT</name>
<feature type="coiled-coil region" evidence="8">
    <location>
        <begin position="95"/>
        <end position="140"/>
    </location>
</feature>
<keyword evidence="5 7" id="KW-0573">Peptidoglycan synthesis</keyword>
<dbReference type="SUPFAM" id="SSF141523">
    <property type="entry name" value="L,D-transpeptidase catalytic domain-like"/>
    <property type="match status" value="1"/>
</dbReference>
<dbReference type="GO" id="GO:0009252">
    <property type="term" value="P:peptidoglycan biosynthetic process"/>
    <property type="evidence" value="ECO:0007669"/>
    <property type="project" value="UniProtKB-KW"/>
</dbReference>
<dbReference type="InterPro" id="IPR038063">
    <property type="entry name" value="Transpep_catalytic_dom"/>
</dbReference>
<dbReference type="Gene3D" id="2.40.440.10">
    <property type="entry name" value="L,D-transpeptidase catalytic domain-like"/>
    <property type="match status" value="1"/>
</dbReference>
<dbReference type="GO" id="GO:0004180">
    <property type="term" value="F:carboxypeptidase activity"/>
    <property type="evidence" value="ECO:0007669"/>
    <property type="project" value="UniProtKB-ARBA"/>
</dbReference>
<proteinExistence type="inferred from homology"/>
<evidence type="ECO:0000259" key="10">
    <source>
        <dbReference type="PROSITE" id="PS52029"/>
    </source>
</evidence>
<keyword evidence="9" id="KW-0732">Signal</keyword>
<comment type="pathway">
    <text evidence="1 7">Cell wall biogenesis; peptidoglycan biosynthesis.</text>
</comment>
<evidence type="ECO:0000256" key="3">
    <source>
        <dbReference type="ARBA" id="ARBA00022679"/>
    </source>
</evidence>
<keyword evidence="6 7" id="KW-0961">Cell wall biogenesis/degradation</keyword>
<evidence type="ECO:0000313" key="12">
    <source>
        <dbReference type="Proteomes" id="UP001179121"/>
    </source>
</evidence>
<evidence type="ECO:0000256" key="5">
    <source>
        <dbReference type="ARBA" id="ARBA00022984"/>
    </source>
</evidence>
<dbReference type="GO" id="GO:0016740">
    <property type="term" value="F:transferase activity"/>
    <property type="evidence" value="ECO:0007669"/>
    <property type="project" value="UniProtKB-KW"/>
</dbReference>
<dbReference type="RefSeq" id="WP_289267135.1">
    <property type="nucleotide sequence ID" value="NZ_OX365700.1"/>
</dbReference>
<dbReference type="AlphaFoldDB" id="A0AA86MW40"/>
<dbReference type="CDD" id="cd16913">
    <property type="entry name" value="YkuD_like"/>
    <property type="match status" value="1"/>
</dbReference>
<evidence type="ECO:0000256" key="6">
    <source>
        <dbReference type="ARBA" id="ARBA00023316"/>
    </source>
</evidence>
<feature type="active site" description="Proton donor/acceptor" evidence="7">
    <location>
        <position position="320"/>
    </location>
</feature>